<name>A0ABR3BG58_PHYBL</name>
<proteinExistence type="predicted"/>
<evidence type="ECO:0008006" key="4">
    <source>
        <dbReference type="Google" id="ProtNLM"/>
    </source>
</evidence>
<evidence type="ECO:0000313" key="3">
    <source>
        <dbReference type="Proteomes" id="UP001448207"/>
    </source>
</evidence>
<keyword evidence="1" id="KW-1133">Transmembrane helix</keyword>
<keyword evidence="1" id="KW-0812">Transmembrane</keyword>
<reference evidence="2 3" key="1">
    <citation type="submission" date="2024-04" db="EMBL/GenBank/DDBJ databases">
        <title>Symmetric and asymmetric DNA N6-adenine methylation regulates different biological responses in Mucorales.</title>
        <authorList>
            <consortium name="Lawrence Berkeley National Laboratory"/>
            <person name="Lax C."/>
            <person name="Mondo S.J."/>
            <person name="Osorio-Concepcion M."/>
            <person name="Muszewska A."/>
            <person name="Corrochano-Luque M."/>
            <person name="Gutierrez G."/>
            <person name="Riley R."/>
            <person name="Lipzen A."/>
            <person name="Guo J."/>
            <person name="Hundley H."/>
            <person name="Amirebrahimi M."/>
            <person name="Ng V."/>
            <person name="Lorenzo-Gutierrez D."/>
            <person name="Binder U."/>
            <person name="Yang J."/>
            <person name="Song Y."/>
            <person name="Canovas D."/>
            <person name="Navarro E."/>
            <person name="Freitag M."/>
            <person name="Gabaldon T."/>
            <person name="Grigoriev I.V."/>
            <person name="Corrochano L.M."/>
            <person name="Nicolas F.E."/>
            <person name="Garre V."/>
        </authorList>
    </citation>
    <scope>NUCLEOTIDE SEQUENCE [LARGE SCALE GENOMIC DNA]</scope>
    <source>
        <strain evidence="2 3">L51</strain>
    </source>
</reference>
<evidence type="ECO:0000256" key="1">
    <source>
        <dbReference type="SAM" id="Phobius"/>
    </source>
</evidence>
<dbReference type="EMBL" id="JBCLYO010000001">
    <property type="protein sequence ID" value="KAL0097538.1"/>
    <property type="molecule type" value="Genomic_DNA"/>
</dbReference>
<feature type="transmembrane region" description="Helical" evidence="1">
    <location>
        <begin position="12"/>
        <end position="30"/>
    </location>
</feature>
<keyword evidence="3" id="KW-1185">Reference proteome</keyword>
<accession>A0ABR3BG58</accession>
<sequence>MTFGDTSISKRTQTLVVAFTIYAIWGAHWASVMDEQPFLSGVIAVKTLVAY</sequence>
<keyword evidence="1" id="KW-0472">Membrane</keyword>
<dbReference type="Proteomes" id="UP001448207">
    <property type="component" value="Unassembled WGS sequence"/>
</dbReference>
<protein>
    <recommendedName>
        <fullName evidence="4">EamA family transporter</fullName>
    </recommendedName>
</protein>
<comment type="caution">
    <text evidence="2">The sequence shown here is derived from an EMBL/GenBank/DDBJ whole genome shotgun (WGS) entry which is preliminary data.</text>
</comment>
<evidence type="ECO:0000313" key="2">
    <source>
        <dbReference type="EMBL" id="KAL0097538.1"/>
    </source>
</evidence>
<organism evidence="2 3">
    <name type="scientific">Phycomyces blakesleeanus</name>
    <dbReference type="NCBI Taxonomy" id="4837"/>
    <lineage>
        <taxon>Eukaryota</taxon>
        <taxon>Fungi</taxon>
        <taxon>Fungi incertae sedis</taxon>
        <taxon>Mucoromycota</taxon>
        <taxon>Mucoromycotina</taxon>
        <taxon>Mucoromycetes</taxon>
        <taxon>Mucorales</taxon>
        <taxon>Phycomycetaceae</taxon>
        <taxon>Phycomyces</taxon>
    </lineage>
</organism>
<gene>
    <name evidence="2" type="ORF">J3Q64DRAFT_1828780</name>
</gene>